<organism evidence="2 3">
    <name type="scientific">Punica granatum</name>
    <name type="common">Pomegranate</name>
    <dbReference type="NCBI Taxonomy" id="22663"/>
    <lineage>
        <taxon>Eukaryota</taxon>
        <taxon>Viridiplantae</taxon>
        <taxon>Streptophyta</taxon>
        <taxon>Embryophyta</taxon>
        <taxon>Tracheophyta</taxon>
        <taxon>Spermatophyta</taxon>
        <taxon>Magnoliopsida</taxon>
        <taxon>eudicotyledons</taxon>
        <taxon>Gunneridae</taxon>
        <taxon>Pentapetalae</taxon>
        <taxon>rosids</taxon>
        <taxon>malvids</taxon>
        <taxon>Myrtales</taxon>
        <taxon>Lythraceae</taxon>
        <taxon>Punica</taxon>
    </lineage>
</organism>
<comment type="caution">
    <text evidence="2">The sequence shown here is derived from an EMBL/GenBank/DDBJ whole genome shotgun (WGS) entry which is preliminary data.</text>
</comment>
<feature type="region of interest" description="Disordered" evidence="1">
    <location>
        <begin position="270"/>
        <end position="290"/>
    </location>
</feature>
<sequence>MKILRVSITKLDPAAARFLEPKKLFLKKYLLKFPYKLLLKPMISPVVDSELGVIGAGTERGGAARGRCKILIGATTRGSVTTTNATPLSHLTAVKDGAREPTHYSRRKYPTDIGLFLTVHNACAATTDPLGPNCASSNSTPPLGYGLTVDPNTWVPSTHVLEGGDMPTIHVSVVHLVNTPPPPTTFPIAITPPLTVVLTSNPTMFALPPMSIPVSTPIYLAPLQMVFSAPSAHAPAYTTEPFPFQTLQPHNSLPYQAPSLLNIPIPKPGKPTHAVPITPSTNSLPKAEIE</sequence>
<dbReference type="Proteomes" id="UP000233551">
    <property type="component" value="Unassembled WGS sequence"/>
</dbReference>
<evidence type="ECO:0000256" key="1">
    <source>
        <dbReference type="SAM" id="MobiDB-lite"/>
    </source>
</evidence>
<accession>A0A2I0KLY1</accession>
<dbReference type="EMBL" id="PGOL01000507">
    <property type="protein sequence ID" value="PKI69459.1"/>
    <property type="molecule type" value="Genomic_DNA"/>
</dbReference>
<reference evidence="2 3" key="1">
    <citation type="submission" date="2017-11" db="EMBL/GenBank/DDBJ databases">
        <title>De-novo sequencing of pomegranate (Punica granatum L.) genome.</title>
        <authorList>
            <person name="Akparov Z."/>
            <person name="Amiraslanov A."/>
            <person name="Hajiyeva S."/>
            <person name="Abbasov M."/>
            <person name="Kaur K."/>
            <person name="Hamwieh A."/>
            <person name="Solovyev V."/>
            <person name="Salamov A."/>
            <person name="Braich B."/>
            <person name="Kosarev P."/>
            <person name="Mahmoud A."/>
            <person name="Hajiyev E."/>
            <person name="Babayeva S."/>
            <person name="Izzatullayeva V."/>
            <person name="Mammadov A."/>
            <person name="Mammadov A."/>
            <person name="Sharifova S."/>
            <person name="Ojaghi J."/>
            <person name="Eynullazada K."/>
            <person name="Bayramov B."/>
            <person name="Abdulazimova A."/>
            <person name="Shahmuradov I."/>
        </authorList>
    </citation>
    <scope>NUCLEOTIDE SEQUENCE [LARGE SCALE GENOMIC DNA]</scope>
    <source>
        <strain evidence="3">cv. AG2017</strain>
        <tissue evidence="2">Leaf</tissue>
    </source>
</reference>
<proteinExistence type="predicted"/>
<keyword evidence="3" id="KW-1185">Reference proteome</keyword>
<dbReference type="AlphaFoldDB" id="A0A2I0KLY1"/>
<name>A0A2I0KLY1_PUNGR</name>
<evidence type="ECO:0000313" key="3">
    <source>
        <dbReference type="Proteomes" id="UP000233551"/>
    </source>
</evidence>
<protein>
    <submittedName>
        <fullName evidence="2">Uncharacterized protein</fullName>
    </submittedName>
</protein>
<evidence type="ECO:0000313" key="2">
    <source>
        <dbReference type="EMBL" id="PKI69459.1"/>
    </source>
</evidence>
<gene>
    <name evidence="2" type="ORF">CRG98_010162</name>
</gene>